<dbReference type="OMA" id="MGKKVWH"/>
<evidence type="ECO:0000256" key="5">
    <source>
        <dbReference type="ARBA" id="ARBA00022946"/>
    </source>
</evidence>
<dbReference type="Gene3D" id="3.40.50.720">
    <property type="entry name" value="NAD(P)-binding Rossmann-like Domain"/>
    <property type="match status" value="1"/>
</dbReference>
<proteinExistence type="inferred from homology"/>
<dbReference type="InterPro" id="IPR006115">
    <property type="entry name" value="6PGDH_NADP-bd"/>
</dbReference>
<keyword evidence="7 11" id="KW-0520">NAD</keyword>
<comment type="subcellular location">
    <subcellularLocation>
        <location evidence="1">Mitochondrion</location>
    </subcellularLocation>
</comment>
<name>A0A913YAJ3_EXADI</name>
<keyword evidence="5" id="KW-0809">Transit peptide</keyword>
<dbReference type="SUPFAM" id="SSF51735">
    <property type="entry name" value="NAD(P)-binding Rossmann-fold domains"/>
    <property type="match status" value="1"/>
</dbReference>
<dbReference type="AlphaFoldDB" id="A0A913YAJ3"/>
<dbReference type="FunFam" id="3.40.50.720:FF:000119">
    <property type="entry name" value="3-hydroxyisobutyrate dehydrogenase"/>
    <property type="match status" value="1"/>
</dbReference>
<dbReference type="Proteomes" id="UP000887567">
    <property type="component" value="Unplaced"/>
</dbReference>
<keyword evidence="4 11" id="KW-0101">Branched-chain amino acid catabolism</keyword>
<accession>A0A913YAJ3</accession>
<dbReference type="Gene3D" id="1.10.1040.10">
    <property type="entry name" value="N-(1-d-carboxylethyl)-l-norvaline Dehydrogenase, domain 2"/>
    <property type="match status" value="1"/>
</dbReference>
<dbReference type="InterPro" id="IPR029154">
    <property type="entry name" value="HIBADH-like_NADP-bd"/>
</dbReference>
<feature type="domain" description="3-hydroxyisobutyrate dehydrogenase-like NAD-binding" evidence="13">
    <location>
        <begin position="196"/>
        <end position="322"/>
    </location>
</feature>
<evidence type="ECO:0000256" key="11">
    <source>
        <dbReference type="RuleBase" id="RU910714"/>
    </source>
</evidence>
<dbReference type="PANTHER" id="PTHR22981">
    <property type="entry name" value="3-HYDROXYISOBUTYRATE DEHYDROGENASE-RELATED"/>
    <property type="match status" value="1"/>
</dbReference>
<evidence type="ECO:0000256" key="10">
    <source>
        <dbReference type="PIRSR" id="PIRSR000103-1"/>
    </source>
</evidence>
<dbReference type="PIRSF" id="PIRSF000103">
    <property type="entry name" value="HIBADH"/>
    <property type="match status" value="1"/>
</dbReference>
<organism evidence="14 15">
    <name type="scientific">Exaiptasia diaphana</name>
    <name type="common">Tropical sea anemone</name>
    <name type="synonym">Aiptasia pulchella</name>
    <dbReference type="NCBI Taxonomy" id="2652724"/>
    <lineage>
        <taxon>Eukaryota</taxon>
        <taxon>Metazoa</taxon>
        <taxon>Cnidaria</taxon>
        <taxon>Anthozoa</taxon>
        <taxon>Hexacorallia</taxon>
        <taxon>Actiniaria</taxon>
        <taxon>Aiptasiidae</taxon>
        <taxon>Exaiptasia</taxon>
    </lineage>
</organism>
<dbReference type="NCBIfam" id="TIGR01692">
    <property type="entry name" value="HIBADH"/>
    <property type="match status" value="1"/>
</dbReference>
<dbReference type="Pfam" id="PF14833">
    <property type="entry name" value="NAD_binding_11"/>
    <property type="match status" value="1"/>
</dbReference>
<evidence type="ECO:0000256" key="6">
    <source>
        <dbReference type="ARBA" id="ARBA00023002"/>
    </source>
</evidence>
<dbReference type="FunFam" id="1.10.1040.10:FF:000006">
    <property type="entry name" value="3-hydroxyisobutyrate dehydrogenase"/>
    <property type="match status" value="1"/>
</dbReference>
<dbReference type="InterPro" id="IPR011548">
    <property type="entry name" value="HIBADH"/>
</dbReference>
<reference evidence="14" key="1">
    <citation type="submission" date="2022-11" db="UniProtKB">
        <authorList>
            <consortium name="EnsemblMetazoa"/>
        </authorList>
    </citation>
    <scope>IDENTIFICATION</scope>
</reference>
<evidence type="ECO:0000313" key="14">
    <source>
        <dbReference type="EnsemblMetazoa" id="XP_020917418.1"/>
    </source>
</evidence>
<feature type="domain" description="6-phosphogluconate dehydrogenase NADP-binding" evidence="12">
    <location>
        <begin position="34"/>
        <end position="193"/>
    </location>
</feature>
<dbReference type="PANTHER" id="PTHR22981:SF7">
    <property type="entry name" value="3-HYDROXYISOBUTYRATE DEHYDROGENASE, MITOCHONDRIAL"/>
    <property type="match status" value="1"/>
</dbReference>
<dbReference type="InterPro" id="IPR015815">
    <property type="entry name" value="HIBADH-related"/>
</dbReference>
<dbReference type="GO" id="GO:0050661">
    <property type="term" value="F:NADP binding"/>
    <property type="evidence" value="ECO:0007669"/>
    <property type="project" value="InterPro"/>
</dbReference>
<dbReference type="InterPro" id="IPR036291">
    <property type="entry name" value="NAD(P)-bd_dom_sf"/>
</dbReference>
<dbReference type="KEGG" id="epa:110254726"/>
<evidence type="ECO:0000256" key="7">
    <source>
        <dbReference type="ARBA" id="ARBA00023027"/>
    </source>
</evidence>
<comment type="similarity">
    <text evidence="3">Belongs to the HIBADH-related family. 3-hydroxyisobutyrate dehydrogenase subfamily.</text>
</comment>
<dbReference type="InterPro" id="IPR008927">
    <property type="entry name" value="6-PGluconate_DH-like_C_sf"/>
</dbReference>
<evidence type="ECO:0000256" key="9">
    <source>
        <dbReference type="ARBA" id="ARBA00049197"/>
    </source>
</evidence>
<evidence type="ECO:0000313" key="15">
    <source>
        <dbReference type="Proteomes" id="UP000887567"/>
    </source>
</evidence>
<dbReference type="EC" id="1.1.1.31" evidence="11"/>
<dbReference type="GeneID" id="110254726"/>
<keyword evidence="8" id="KW-0496">Mitochondrion</keyword>
<feature type="active site" evidence="10">
    <location>
        <position position="202"/>
    </location>
</feature>
<evidence type="ECO:0000256" key="1">
    <source>
        <dbReference type="ARBA" id="ARBA00004173"/>
    </source>
</evidence>
<dbReference type="PROSITE" id="PS00895">
    <property type="entry name" value="3_HYDROXYISOBUT_DH"/>
    <property type="match status" value="1"/>
</dbReference>
<dbReference type="GO" id="GO:0006574">
    <property type="term" value="P:L-valine catabolic process"/>
    <property type="evidence" value="ECO:0007669"/>
    <property type="project" value="TreeGrafter"/>
</dbReference>
<dbReference type="EnsemblMetazoa" id="XM_021061759.2">
    <property type="protein sequence ID" value="XP_020917418.1"/>
    <property type="gene ID" value="LOC110254726"/>
</dbReference>
<dbReference type="InterPro" id="IPR013328">
    <property type="entry name" value="6PGD_dom2"/>
</dbReference>
<evidence type="ECO:0000259" key="13">
    <source>
        <dbReference type="Pfam" id="PF14833"/>
    </source>
</evidence>
<dbReference type="RefSeq" id="XP_020917418.1">
    <property type="nucleotide sequence ID" value="XM_021061759.2"/>
</dbReference>
<keyword evidence="15" id="KW-1185">Reference proteome</keyword>
<dbReference type="GO" id="GO:0008442">
    <property type="term" value="F:3-hydroxyisobutyrate dehydrogenase activity"/>
    <property type="evidence" value="ECO:0007669"/>
    <property type="project" value="UniProtKB-EC"/>
</dbReference>
<dbReference type="OrthoDB" id="435038at2759"/>
<comment type="catalytic activity">
    <reaction evidence="9 11">
        <text>3-hydroxy-2-methylpropanoate + NAD(+) = 2-methyl-3-oxopropanoate + NADH + H(+)</text>
        <dbReference type="Rhea" id="RHEA:17681"/>
        <dbReference type="ChEBI" id="CHEBI:11805"/>
        <dbReference type="ChEBI" id="CHEBI:15378"/>
        <dbReference type="ChEBI" id="CHEBI:57540"/>
        <dbReference type="ChEBI" id="CHEBI:57700"/>
        <dbReference type="ChEBI" id="CHEBI:57945"/>
        <dbReference type="EC" id="1.1.1.31"/>
    </reaction>
</comment>
<keyword evidence="6 11" id="KW-0560">Oxidoreductase</keyword>
<evidence type="ECO:0000256" key="8">
    <source>
        <dbReference type="ARBA" id="ARBA00023128"/>
    </source>
</evidence>
<sequence>MATILRSRFLVSNLSRRIFLARCFSNGSNSTDSTIGFVGLGNMGGPMAKNLIDSGHDIVVYDIFNEAVDELKQHGAKSAESPAMVASQAKRIITMLPSSPNVLEVYNGDNGILKAVQDNALLVDCSTIDPSIAKEMSELAKTKNATYLDSPVSGGITAAKGATLTFMVGGEKEGFDQANSILQHMGKNVIHTGSVGTGQAAKICNNMLLAVSMIGVSEAMNLGINLGLDAKMIAKIFNSSSGRCWSSDTYNPCPGVIEGVPSSNNYQGGFMTALMAKDLGLAQNASTSTKTPTPMGSLAHQIYRIMCNKGYSNLDFGSVFKYLQSEEKSK</sequence>
<comment type="pathway">
    <text evidence="2 11">Amino-acid degradation; L-valine degradation.</text>
</comment>
<dbReference type="GO" id="GO:0051287">
    <property type="term" value="F:NAD binding"/>
    <property type="evidence" value="ECO:0007669"/>
    <property type="project" value="InterPro"/>
</dbReference>
<evidence type="ECO:0000259" key="12">
    <source>
        <dbReference type="Pfam" id="PF03446"/>
    </source>
</evidence>
<dbReference type="InterPro" id="IPR002204">
    <property type="entry name" value="3-OH-isobutyrate_DH-rel_CS"/>
</dbReference>
<evidence type="ECO:0000256" key="3">
    <source>
        <dbReference type="ARBA" id="ARBA00006013"/>
    </source>
</evidence>
<evidence type="ECO:0000256" key="2">
    <source>
        <dbReference type="ARBA" id="ARBA00005109"/>
    </source>
</evidence>
<dbReference type="Pfam" id="PF03446">
    <property type="entry name" value="NAD_binding_2"/>
    <property type="match status" value="1"/>
</dbReference>
<dbReference type="SUPFAM" id="SSF48179">
    <property type="entry name" value="6-phosphogluconate dehydrogenase C-terminal domain-like"/>
    <property type="match status" value="1"/>
</dbReference>
<protein>
    <recommendedName>
        <fullName evidence="11">3-hydroxyisobutyrate dehydrogenase</fullName>
        <shortName evidence="11">HIBADH</shortName>
        <ecNumber evidence="11">1.1.1.31</ecNumber>
    </recommendedName>
</protein>
<dbReference type="GO" id="GO:0005739">
    <property type="term" value="C:mitochondrion"/>
    <property type="evidence" value="ECO:0007669"/>
    <property type="project" value="UniProtKB-SubCell"/>
</dbReference>
<evidence type="ECO:0000256" key="4">
    <source>
        <dbReference type="ARBA" id="ARBA00022456"/>
    </source>
</evidence>